<keyword evidence="3" id="KW-0645">Protease</keyword>
<evidence type="ECO:0000259" key="1">
    <source>
        <dbReference type="Pfam" id="PF00557"/>
    </source>
</evidence>
<organism evidence="3 4">
    <name type="scientific">Roseomonas haemaphysalidis</name>
    <dbReference type="NCBI Taxonomy" id="2768162"/>
    <lineage>
        <taxon>Bacteria</taxon>
        <taxon>Pseudomonadati</taxon>
        <taxon>Pseudomonadota</taxon>
        <taxon>Alphaproteobacteria</taxon>
        <taxon>Acetobacterales</taxon>
        <taxon>Roseomonadaceae</taxon>
        <taxon>Roseomonas</taxon>
    </lineage>
</organism>
<name>A0ABS3KLA4_9PROT</name>
<dbReference type="InterPro" id="IPR036005">
    <property type="entry name" value="Creatinase/aminopeptidase-like"/>
</dbReference>
<feature type="domain" description="Peptidase M24" evidence="1">
    <location>
        <begin position="162"/>
        <end position="343"/>
    </location>
</feature>
<dbReference type="EMBL" id="JACTNG010000001">
    <property type="protein sequence ID" value="MBO1077735.1"/>
    <property type="molecule type" value="Genomic_DNA"/>
</dbReference>
<dbReference type="InterPro" id="IPR050659">
    <property type="entry name" value="Peptidase_M24B"/>
</dbReference>
<evidence type="ECO:0000313" key="4">
    <source>
        <dbReference type="Proteomes" id="UP001518989"/>
    </source>
</evidence>
<dbReference type="Gene3D" id="3.40.350.10">
    <property type="entry name" value="Creatinase/prolidase N-terminal domain"/>
    <property type="match status" value="1"/>
</dbReference>
<dbReference type="PANTHER" id="PTHR46112:SF2">
    <property type="entry name" value="XAA-PRO AMINOPEPTIDASE P-RELATED"/>
    <property type="match status" value="1"/>
</dbReference>
<feature type="domain" description="Creatinase N-terminal" evidence="2">
    <location>
        <begin position="16"/>
        <end position="152"/>
    </location>
</feature>
<accession>A0ABS3KLA4</accession>
<keyword evidence="3" id="KW-0378">Hydrolase</keyword>
<comment type="caution">
    <text evidence="3">The sequence shown here is derived from an EMBL/GenBank/DDBJ whole genome shotgun (WGS) entry which is preliminary data.</text>
</comment>
<protein>
    <submittedName>
        <fullName evidence="3">Aminopeptidase P family protein</fullName>
    </submittedName>
</protein>
<dbReference type="SUPFAM" id="SSF53092">
    <property type="entry name" value="Creatinase/prolidase N-terminal domain"/>
    <property type="match status" value="1"/>
</dbReference>
<keyword evidence="4" id="KW-1185">Reference proteome</keyword>
<reference evidence="3 4" key="1">
    <citation type="submission" date="2020-09" db="EMBL/GenBank/DDBJ databases">
        <title>Roseomonas.</title>
        <authorList>
            <person name="Zhu W."/>
        </authorList>
    </citation>
    <scope>NUCLEOTIDE SEQUENCE [LARGE SCALE GENOMIC DNA]</scope>
    <source>
        <strain evidence="3 4">573</strain>
    </source>
</reference>
<dbReference type="InterPro" id="IPR029149">
    <property type="entry name" value="Creatin/AminoP/Spt16_N"/>
</dbReference>
<dbReference type="InterPro" id="IPR000994">
    <property type="entry name" value="Pept_M24"/>
</dbReference>
<dbReference type="SUPFAM" id="SSF55920">
    <property type="entry name" value="Creatinase/aminopeptidase"/>
    <property type="match status" value="1"/>
</dbReference>
<gene>
    <name evidence="3" type="ORF">IAI61_01735</name>
</gene>
<dbReference type="Gene3D" id="3.90.230.10">
    <property type="entry name" value="Creatinase/methionine aminopeptidase superfamily"/>
    <property type="match status" value="1"/>
</dbReference>
<evidence type="ECO:0000313" key="3">
    <source>
        <dbReference type="EMBL" id="MBO1077735.1"/>
    </source>
</evidence>
<dbReference type="RefSeq" id="WP_207415142.1">
    <property type="nucleotide sequence ID" value="NZ_CP061179.1"/>
</dbReference>
<evidence type="ECO:0000259" key="2">
    <source>
        <dbReference type="Pfam" id="PF01321"/>
    </source>
</evidence>
<proteinExistence type="predicted"/>
<sequence>MSIATPWFPRGDYLARVARVQAALREAGQDALLAFLPESVTWLTGYFTRAYGTFQFAIIPASGEPVLVARDVEAYYLDATCVFSGRALWTDSDVPVEVGIQAIRAALGDRPRVAVEMSAWVLNAARFLAIQAALPGAVLEDAGTLVSRMRLIKSPREIDYQRLAARAAEAGMRAGIESAVEGATEREMAAEICAAMIRAGSDLPGPGVLSSGERAFHLHGGYSDRVLARGDVVQLECTPNVRHYHARFMRPMKVGAATDEDHRVVEQLVQIQDSAIAAVAPGVPAAVPDGIYRDGVLSAGLRDTYTNKTFYSVGLLLQPNGGEPLEAAPGSDWTFQPGMVFHTYVLARGFGMSETIAITETGVERLTSFPRQLFVT</sequence>
<dbReference type="CDD" id="cd01066">
    <property type="entry name" value="APP_MetAP"/>
    <property type="match status" value="1"/>
</dbReference>
<dbReference type="GO" id="GO:0004177">
    <property type="term" value="F:aminopeptidase activity"/>
    <property type="evidence" value="ECO:0007669"/>
    <property type="project" value="UniProtKB-KW"/>
</dbReference>
<dbReference type="PANTHER" id="PTHR46112">
    <property type="entry name" value="AMINOPEPTIDASE"/>
    <property type="match status" value="1"/>
</dbReference>
<dbReference type="Pfam" id="PF01321">
    <property type="entry name" value="Creatinase_N"/>
    <property type="match status" value="1"/>
</dbReference>
<keyword evidence="3" id="KW-0031">Aminopeptidase</keyword>
<dbReference type="Pfam" id="PF00557">
    <property type="entry name" value="Peptidase_M24"/>
    <property type="match status" value="1"/>
</dbReference>
<dbReference type="Proteomes" id="UP001518989">
    <property type="component" value="Unassembled WGS sequence"/>
</dbReference>
<dbReference type="InterPro" id="IPR000587">
    <property type="entry name" value="Creatinase_N"/>
</dbReference>